<dbReference type="InterPro" id="IPR011723">
    <property type="entry name" value="Znf/thioredoxin_put"/>
</dbReference>
<protein>
    <recommendedName>
        <fullName evidence="3">Zinc finger/thioredoxin putative domain-containing protein</fullName>
    </recommendedName>
</protein>
<evidence type="ECO:0000313" key="4">
    <source>
        <dbReference type="EMBL" id="AKT36676.1"/>
    </source>
</evidence>
<feature type="region of interest" description="Disordered" evidence="1">
    <location>
        <begin position="103"/>
        <end position="305"/>
    </location>
</feature>
<evidence type="ECO:0000256" key="2">
    <source>
        <dbReference type="SAM" id="Phobius"/>
    </source>
</evidence>
<keyword evidence="5" id="KW-1185">Reference proteome</keyword>
<evidence type="ECO:0000256" key="1">
    <source>
        <dbReference type="SAM" id="MobiDB-lite"/>
    </source>
</evidence>
<feature type="transmembrane region" description="Helical" evidence="2">
    <location>
        <begin position="326"/>
        <end position="347"/>
    </location>
</feature>
<organism evidence="4 5">
    <name type="scientific">Chondromyces crocatus</name>
    <dbReference type="NCBI Taxonomy" id="52"/>
    <lineage>
        <taxon>Bacteria</taxon>
        <taxon>Pseudomonadati</taxon>
        <taxon>Myxococcota</taxon>
        <taxon>Polyangia</taxon>
        <taxon>Polyangiales</taxon>
        <taxon>Polyangiaceae</taxon>
        <taxon>Chondromyces</taxon>
    </lineage>
</organism>
<dbReference type="STRING" id="52.CMC5_007960"/>
<accession>A0A0K1E728</accession>
<keyword evidence="2" id="KW-0812">Transmembrane</keyword>
<dbReference type="RefSeq" id="WP_050429162.1">
    <property type="nucleotide sequence ID" value="NZ_CP012159.1"/>
</dbReference>
<gene>
    <name evidence="4" type="ORF">CMC5_007960</name>
</gene>
<evidence type="ECO:0000313" key="5">
    <source>
        <dbReference type="Proteomes" id="UP000067626"/>
    </source>
</evidence>
<proteinExistence type="predicted"/>
<feature type="region of interest" description="Disordered" evidence="1">
    <location>
        <begin position="582"/>
        <end position="687"/>
    </location>
</feature>
<feature type="compositionally biased region" description="Low complexity" evidence="1">
    <location>
        <begin position="165"/>
        <end position="178"/>
    </location>
</feature>
<dbReference type="NCBIfam" id="TIGR02098">
    <property type="entry name" value="MJ0042_CXXC"/>
    <property type="match status" value="1"/>
</dbReference>
<dbReference type="Pfam" id="PF13717">
    <property type="entry name" value="Zn_ribbon_4"/>
    <property type="match status" value="1"/>
</dbReference>
<dbReference type="EMBL" id="CP012159">
    <property type="protein sequence ID" value="AKT36676.1"/>
    <property type="molecule type" value="Genomic_DNA"/>
</dbReference>
<reference evidence="4 5" key="1">
    <citation type="submission" date="2015-07" db="EMBL/GenBank/DDBJ databases">
        <title>Genome analysis of myxobacterium Chondromyces crocatus Cm c5 reveals a high potential for natural compound synthesis and the genetic basis for the loss of fruiting body formation.</title>
        <authorList>
            <person name="Zaburannyi N."/>
            <person name="Bunk B."/>
            <person name="Maier J."/>
            <person name="Overmann J."/>
            <person name="Mueller R."/>
        </authorList>
    </citation>
    <scope>NUCLEOTIDE SEQUENCE [LARGE SCALE GENOMIC DNA]</scope>
    <source>
        <strain evidence="4 5">Cm c5</strain>
    </source>
</reference>
<dbReference type="OrthoDB" id="5506264at2"/>
<dbReference type="KEGG" id="ccro:CMC5_007960"/>
<keyword evidence="2" id="KW-0472">Membrane</keyword>
<keyword evidence="2" id="KW-1133">Transmembrane helix</keyword>
<name>A0A0K1E728_CHOCO</name>
<feature type="compositionally biased region" description="Low complexity" evidence="1">
    <location>
        <begin position="655"/>
        <end position="674"/>
    </location>
</feature>
<sequence length="687" mass="71106">MDVTCDRCRTEYEFDDALVSGRGTSVKCTNCGHLFKVRRADGALPERWQVRTADGREFEFKMLRELQAAIGRAEISREDVLSRGSGPSRRLGEIAELEPFFRGVGGMMSPTSGGGRGPSAPARVRTTTPSGLGGPVPTADEDTAVPFAQQDAGQRSGATLPPEPFVRSPSVPPVSGEPTSAEPLTPPVGRLPMMPPTPSPGATQPPAPARRKSPPGVIVSPEDAPPVPERHGPTDSPSASQRGQGEGGSASGGGGSSQTALDPQPMSGTAEEEGAALSPRQRPPREVRVQSAPLTPTPSEIRFSISEDAYGEPRFTSVVPSRRAGAARWMVGLIVAGLAVLAGVILVPKYLKPLAHTPERASDERATSLVAEANQALLEGDLEGARDKLLQASALAERDPKIAVDLARLETAGADLRWLRLRLVEGKSPDEALARDDLEVAVNKARNAVEHAEAVAAGDPAVQRARVDLVRLQGDLGRARLLVGTLTGGGAQADNALALAALDVAEAQPSWPVAIGRLRTAAVGDQGLGRARGLLIYALARSGDLAAARAEYERLVASGRRNPLAPALKAFLDRLDSSPALPATMGDAGVPDAAESGMQAPAGGPREGRASDGAAVDPSPSGRLLQRGAWNDEGRVPDDYVAPDQGAAVEVSDLPGVAPPAASAGAAANGSSPAEIDTSDLSGSNYE</sequence>
<feature type="domain" description="Zinc finger/thioredoxin putative" evidence="3">
    <location>
        <begin position="1"/>
        <end position="36"/>
    </location>
</feature>
<dbReference type="Proteomes" id="UP000067626">
    <property type="component" value="Chromosome"/>
</dbReference>
<evidence type="ECO:0000259" key="3">
    <source>
        <dbReference type="Pfam" id="PF13717"/>
    </source>
</evidence>
<feature type="compositionally biased region" description="Pro residues" evidence="1">
    <location>
        <begin position="193"/>
        <end position="208"/>
    </location>
</feature>
<feature type="compositionally biased region" description="Gly residues" evidence="1">
    <location>
        <begin position="244"/>
        <end position="256"/>
    </location>
</feature>
<dbReference type="AlphaFoldDB" id="A0A0K1E728"/>